<evidence type="ECO:0000313" key="2">
    <source>
        <dbReference type="EMBL" id="BCL56450.1"/>
    </source>
</evidence>
<dbReference type="InterPro" id="IPR029000">
    <property type="entry name" value="Cyclophilin-like_dom_sf"/>
</dbReference>
<dbReference type="AlphaFoldDB" id="A0A7I8DYB9"/>
<proteinExistence type="predicted"/>
<dbReference type="KEGG" id="fit:Fi14EGH31_01620"/>
<gene>
    <name evidence="2" type="ORF">Fi14EGH31_01620</name>
</gene>
<sequence length="148" mass="17031">MKRIILVFVIIAGLFLFANKPIHQKSIEKEWGREIMKLEVNGYTFEIELENNTSAKAFKEYVSKEKRVLSLDDYGNFEKVGDLGTSLPRNDETITTKEGDIILYLGNKLCLYYNQNTWDFTKLGHIKDTTHLKEAIGKGSVTVTLYME</sequence>
<dbReference type="EMBL" id="AP024085">
    <property type="protein sequence ID" value="BCL56450.1"/>
    <property type="molecule type" value="Genomic_DNA"/>
</dbReference>
<evidence type="ECO:0000259" key="1">
    <source>
        <dbReference type="Pfam" id="PF18050"/>
    </source>
</evidence>
<dbReference type="SUPFAM" id="SSF50891">
    <property type="entry name" value="Cyclophilin-like"/>
    <property type="match status" value="1"/>
</dbReference>
<feature type="domain" description="Cyclophilin-like" evidence="1">
    <location>
        <begin position="38"/>
        <end position="145"/>
    </location>
</feature>
<reference evidence="3" key="1">
    <citation type="submission" date="2020-09" db="EMBL/GenBank/DDBJ databases">
        <title>Complete genome sequencing of Faecalibacillus intestinalis strain 14EGH31.</title>
        <authorList>
            <person name="Sakamoto M."/>
            <person name="Murakami T."/>
            <person name="Mori H."/>
        </authorList>
    </citation>
    <scope>NUCLEOTIDE SEQUENCE [LARGE SCALE GENOMIC DNA]</scope>
    <source>
        <strain evidence="3">14EGH31</strain>
    </source>
</reference>
<dbReference type="RefSeq" id="WP_022002349.1">
    <property type="nucleotide sequence ID" value="NZ_AP024085.1"/>
</dbReference>
<name>A0A7I8DYB9_9FIRM</name>
<organism evidence="2 3">
    <name type="scientific">Faecalibacillus intestinalis</name>
    <dbReference type="NCBI Taxonomy" id="1982626"/>
    <lineage>
        <taxon>Bacteria</taxon>
        <taxon>Bacillati</taxon>
        <taxon>Bacillota</taxon>
        <taxon>Erysipelotrichia</taxon>
        <taxon>Erysipelotrichales</taxon>
        <taxon>Coprobacillaceae</taxon>
        <taxon>Faecalibacillus</taxon>
    </lineage>
</organism>
<dbReference type="InterPro" id="IPR041183">
    <property type="entry name" value="Cyclophilin-like"/>
</dbReference>
<evidence type="ECO:0000313" key="3">
    <source>
        <dbReference type="Proteomes" id="UP000593842"/>
    </source>
</evidence>
<protein>
    <recommendedName>
        <fullName evidence="1">Cyclophilin-like domain-containing protein</fullName>
    </recommendedName>
</protein>
<accession>A0A7I8DYB9</accession>
<dbReference type="Gene3D" id="2.40.100.20">
    <property type="match status" value="1"/>
</dbReference>
<dbReference type="Pfam" id="PF18050">
    <property type="entry name" value="Cyclophil_like2"/>
    <property type="match status" value="1"/>
</dbReference>
<dbReference type="Proteomes" id="UP000593842">
    <property type="component" value="Chromosome"/>
</dbReference>
<dbReference type="GeneID" id="70578561"/>